<dbReference type="InterPro" id="IPR001296">
    <property type="entry name" value="Glyco_trans_1"/>
</dbReference>
<dbReference type="SUPFAM" id="SSF53756">
    <property type="entry name" value="UDP-Glycosyltransferase/glycogen phosphorylase"/>
    <property type="match status" value="1"/>
</dbReference>
<evidence type="ECO:0000259" key="1">
    <source>
        <dbReference type="Pfam" id="PF00534"/>
    </source>
</evidence>
<dbReference type="RefSeq" id="WP_114342828.1">
    <property type="nucleotide sequence ID" value="NZ_QFWQ01000005.1"/>
</dbReference>
<dbReference type="OrthoDB" id="258796at2"/>
<gene>
    <name evidence="3" type="ORF">DEO45_09250</name>
</gene>
<sequence length="441" mass="47313">MTTVSVHIAAGQVMPTATKPFEALPHGIEAERCIAAGGEKRIRLLVFTSLYPNAAQPRHGLFVEERLRHLVDSGRVAATVVAPVPWFPFRSPMFGGYSTFAAVPEAEERYSIRILHPRYPVIPKLGMNIAPFLMYRALLPVLRKLRTAGTDFDLIDAHYFYPDGVAAARLGAALGRPVVVTARGTDVTWIPRYGRCRRQIQRAAESAAAIVTVSQALKDTLAALGVNPGKITVLRNGVDLERFGPRDRTAIRAGLGLQGPVWLTVGNLVELKGVDIAVEALARVPDTTLLIAGTGPEEHKLRRLVERLGLVARVRFLGAVSQAELCSYYNAADALVLASSREGMPNVVLEAMACGTPVVATPVGGVPELITAPEAGALMRERSPEALVRAWTTLQEGKPDRAATRKFAGRLGWQSVIGAQCALYARVQSARAAGAGMGSVP</sequence>
<dbReference type="PANTHER" id="PTHR45947">
    <property type="entry name" value="SULFOQUINOVOSYL TRANSFERASE SQD2"/>
    <property type="match status" value="1"/>
</dbReference>
<keyword evidence="3" id="KW-0808">Transferase</keyword>
<organism evidence="3 4">
    <name type="scientific">Rhodanobacter denitrificans</name>
    <dbReference type="NCBI Taxonomy" id="666685"/>
    <lineage>
        <taxon>Bacteria</taxon>
        <taxon>Pseudomonadati</taxon>
        <taxon>Pseudomonadota</taxon>
        <taxon>Gammaproteobacteria</taxon>
        <taxon>Lysobacterales</taxon>
        <taxon>Rhodanobacteraceae</taxon>
        <taxon>Rhodanobacter</taxon>
    </lineage>
</organism>
<dbReference type="PANTHER" id="PTHR45947:SF3">
    <property type="entry name" value="SULFOQUINOVOSYL TRANSFERASE SQD2"/>
    <property type="match status" value="1"/>
</dbReference>
<dbReference type="CDD" id="cd03798">
    <property type="entry name" value="GT4_WlbH-like"/>
    <property type="match status" value="1"/>
</dbReference>
<dbReference type="InterPro" id="IPR050194">
    <property type="entry name" value="Glycosyltransferase_grp1"/>
</dbReference>
<proteinExistence type="predicted"/>
<accession>A0A368KE96</accession>
<evidence type="ECO:0000259" key="2">
    <source>
        <dbReference type="Pfam" id="PF13439"/>
    </source>
</evidence>
<dbReference type="Pfam" id="PF00534">
    <property type="entry name" value="Glycos_transf_1"/>
    <property type="match status" value="1"/>
</dbReference>
<dbReference type="Gene3D" id="3.40.50.2000">
    <property type="entry name" value="Glycogen Phosphorylase B"/>
    <property type="match status" value="2"/>
</dbReference>
<reference evidence="3 4" key="1">
    <citation type="submission" date="2018-05" db="EMBL/GenBank/DDBJ databases">
        <title>Draft genome sequence of Rhodanobacter denitrificans Yn1 isolated from gold copper mine.</title>
        <authorList>
            <person name="Yang N."/>
            <person name="Mazhar H.S."/>
            <person name="Rensing C."/>
        </authorList>
    </citation>
    <scope>NUCLEOTIDE SEQUENCE [LARGE SCALE GENOMIC DNA]</scope>
    <source>
        <strain evidence="3 4">Yn1</strain>
    </source>
</reference>
<evidence type="ECO:0000313" key="3">
    <source>
        <dbReference type="EMBL" id="RCS30230.1"/>
    </source>
</evidence>
<protein>
    <submittedName>
        <fullName evidence="3">Glycosyltransferase family 4 protein</fullName>
    </submittedName>
</protein>
<dbReference type="Proteomes" id="UP000252387">
    <property type="component" value="Unassembled WGS sequence"/>
</dbReference>
<dbReference type="InterPro" id="IPR028098">
    <property type="entry name" value="Glyco_trans_4-like_N"/>
</dbReference>
<dbReference type="GO" id="GO:0016757">
    <property type="term" value="F:glycosyltransferase activity"/>
    <property type="evidence" value="ECO:0007669"/>
    <property type="project" value="InterPro"/>
</dbReference>
<name>A0A368KE96_9GAMM</name>
<dbReference type="EMBL" id="QFWQ01000005">
    <property type="protein sequence ID" value="RCS30230.1"/>
    <property type="molecule type" value="Genomic_DNA"/>
</dbReference>
<feature type="domain" description="Glycosyl transferase family 1" evidence="1">
    <location>
        <begin position="258"/>
        <end position="406"/>
    </location>
</feature>
<dbReference type="AlphaFoldDB" id="A0A368KE96"/>
<feature type="domain" description="Glycosyltransferase subfamily 4-like N-terminal" evidence="2">
    <location>
        <begin position="108"/>
        <end position="242"/>
    </location>
</feature>
<evidence type="ECO:0000313" key="4">
    <source>
        <dbReference type="Proteomes" id="UP000252387"/>
    </source>
</evidence>
<keyword evidence="4" id="KW-1185">Reference proteome</keyword>
<comment type="caution">
    <text evidence="3">The sequence shown here is derived from an EMBL/GenBank/DDBJ whole genome shotgun (WGS) entry which is preliminary data.</text>
</comment>
<dbReference type="Pfam" id="PF13439">
    <property type="entry name" value="Glyco_transf_4"/>
    <property type="match status" value="1"/>
</dbReference>